<dbReference type="Gene3D" id="1.25.40.10">
    <property type="entry name" value="Tetratricopeptide repeat domain"/>
    <property type="match status" value="2"/>
</dbReference>
<dbReference type="Proteomes" id="UP001195483">
    <property type="component" value="Unassembled WGS sequence"/>
</dbReference>
<reference evidence="3" key="1">
    <citation type="journal article" date="2021" name="Genome Biol. Evol.">
        <title>A High-Quality Reference Genome for a Parasitic Bivalve with Doubly Uniparental Inheritance (Bivalvia: Unionida).</title>
        <authorList>
            <person name="Smith C.H."/>
        </authorList>
    </citation>
    <scope>NUCLEOTIDE SEQUENCE</scope>
    <source>
        <strain evidence="3">CHS0354</strain>
    </source>
</reference>
<gene>
    <name evidence="3" type="ORF">CHS0354_011657</name>
</gene>
<accession>A0AAE0TKH2</accession>
<keyword evidence="1" id="KW-0802">TPR repeat</keyword>
<dbReference type="EMBL" id="JAEAOA010000712">
    <property type="protein sequence ID" value="KAK3611997.1"/>
    <property type="molecule type" value="Genomic_DNA"/>
</dbReference>
<reference evidence="3" key="2">
    <citation type="journal article" date="2021" name="Genome Biol. Evol.">
        <title>Developing a high-quality reference genome for a parasitic bivalve with doubly uniparental inheritance (Bivalvia: Unionida).</title>
        <authorList>
            <person name="Smith C.H."/>
        </authorList>
    </citation>
    <scope>NUCLEOTIDE SEQUENCE</scope>
    <source>
        <strain evidence="3">CHS0354</strain>
        <tissue evidence="3">Mantle</tissue>
    </source>
</reference>
<dbReference type="InterPro" id="IPR039340">
    <property type="entry name" value="Tfc4/TFIIIC-102/Sfc4"/>
</dbReference>
<proteinExistence type="predicted"/>
<evidence type="ECO:0000313" key="3">
    <source>
        <dbReference type="EMBL" id="KAK3611997.1"/>
    </source>
</evidence>
<keyword evidence="4" id="KW-1185">Reference proteome</keyword>
<evidence type="ECO:0000256" key="1">
    <source>
        <dbReference type="PROSITE-ProRule" id="PRU00339"/>
    </source>
</evidence>
<evidence type="ECO:0000256" key="2">
    <source>
        <dbReference type="SAM" id="MobiDB-lite"/>
    </source>
</evidence>
<feature type="compositionally biased region" description="Basic and acidic residues" evidence="2">
    <location>
        <begin position="179"/>
        <end position="197"/>
    </location>
</feature>
<dbReference type="InterPro" id="IPR011990">
    <property type="entry name" value="TPR-like_helical_dom_sf"/>
</dbReference>
<comment type="caution">
    <text evidence="3">The sequence shown here is derived from an EMBL/GenBank/DDBJ whole genome shotgun (WGS) entry which is preliminary data.</text>
</comment>
<feature type="region of interest" description="Disordered" evidence="2">
    <location>
        <begin position="90"/>
        <end position="113"/>
    </location>
</feature>
<reference evidence="3" key="3">
    <citation type="submission" date="2023-05" db="EMBL/GenBank/DDBJ databases">
        <authorList>
            <person name="Smith C.H."/>
        </authorList>
    </citation>
    <scope>NUCLEOTIDE SEQUENCE</scope>
    <source>
        <strain evidence="3">CHS0354</strain>
        <tissue evidence="3">Mantle</tissue>
    </source>
</reference>
<evidence type="ECO:0000313" key="4">
    <source>
        <dbReference type="Proteomes" id="UP001195483"/>
    </source>
</evidence>
<feature type="repeat" description="TPR" evidence="1">
    <location>
        <begin position="279"/>
        <end position="312"/>
    </location>
</feature>
<dbReference type="SMART" id="SM00028">
    <property type="entry name" value="TPR"/>
    <property type="match status" value="5"/>
</dbReference>
<feature type="repeat" description="TPR" evidence="1">
    <location>
        <begin position="313"/>
        <end position="346"/>
    </location>
</feature>
<dbReference type="GO" id="GO:0000127">
    <property type="term" value="C:transcription factor TFIIIC complex"/>
    <property type="evidence" value="ECO:0007669"/>
    <property type="project" value="TreeGrafter"/>
</dbReference>
<evidence type="ECO:0008006" key="5">
    <source>
        <dbReference type="Google" id="ProtNLM"/>
    </source>
</evidence>
<sequence length="646" mass="73712">MTDTEESMDHDSFAQMGDISVTNSDLLKESTKNPFQCFESYVSEEQWATWQEMNKRVKGLVEMSDSEEEEEEIILDDTLLLDPSSLAEAISKKSNSDQNDAERPSTSGFSPIRLPKSVHLEPTLEYLSGKISFLEFIELMEKDAHEEIGVQETSSPAESGKVSIDQSTASDEEEEPDRDGDGKKNKKEQKQTEMLKPRKERKKHHDLPRHLEGEMGDVNLTFARGDHVEAINRCMEIIRQAPQARKPFQTLGVIYESMGDMEKALQYFLIAAYLNPRDSEEWARLAELALELNDVNQAVMCYSNAIKFDRSNVDYLWERAKLYEEIRDYKKALESYQAILPLLPNSDSKHYFKLASSVARSHYENGDRALAVQTLRKAFEKHPSQITSEDVNLLLELQMLAKFYLESIEVLVKHCGVAIQFEDGREWSSSSNMSTEEIRSIKSEPISCTVSELLPIDLCVKLAVCMIHQHYHKLVKTVLSSLFEEDIEVNGDLFLDVAEAYMENGYYFDARPLLGKLVKTTNYNLAAVWLKYADCLKCLGDADIAVQAYTQVVEMAPGHIGARMSLSALQQQRGRHKEALEALEQGGVRQDPRKLTKEEQELLVQKCHLLRSQRKIDEFLESAKHLLFEEVQEFVDSEHSLSSHQI</sequence>
<organism evidence="3 4">
    <name type="scientific">Potamilus streckersoni</name>
    <dbReference type="NCBI Taxonomy" id="2493646"/>
    <lineage>
        <taxon>Eukaryota</taxon>
        <taxon>Metazoa</taxon>
        <taxon>Spiralia</taxon>
        <taxon>Lophotrochozoa</taxon>
        <taxon>Mollusca</taxon>
        <taxon>Bivalvia</taxon>
        <taxon>Autobranchia</taxon>
        <taxon>Heteroconchia</taxon>
        <taxon>Palaeoheterodonta</taxon>
        <taxon>Unionida</taxon>
        <taxon>Unionoidea</taxon>
        <taxon>Unionidae</taxon>
        <taxon>Ambleminae</taxon>
        <taxon>Lampsilini</taxon>
        <taxon>Potamilus</taxon>
    </lineage>
</organism>
<feature type="compositionally biased region" description="Basic residues" evidence="2">
    <location>
        <begin position="198"/>
        <end position="207"/>
    </location>
</feature>
<name>A0AAE0TKH2_9BIVA</name>
<dbReference type="Pfam" id="PF13432">
    <property type="entry name" value="TPR_16"/>
    <property type="match status" value="2"/>
</dbReference>
<feature type="compositionally biased region" description="Basic and acidic residues" evidence="2">
    <location>
        <begin position="90"/>
        <end position="103"/>
    </location>
</feature>
<dbReference type="Pfam" id="PF13181">
    <property type="entry name" value="TPR_8"/>
    <property type="match status" value="1"/>
</dbReference>
<dbReference type="PANTHER" id="PTHR23082">
    <property type="entry name" value="TRANSCRIPTION INITIATION FACTOR IIIC TFIIIC , POLYPEPTIDE 3-RELATED"/>
    <property type="match status" value="1"/>
</dbReference>
<dbReference type="PANTHER" id="PTHR23082:SF0">
    <property type="entry name" value="GENERAL TRANSCRIPTION FACTOR 3C POLYPEPTIDE 3"/>
    <property type="match status" value="1"/>
</dbReference>
<feature type="repeat" description="TPR" evidence="1">
    <location>
        <begin position="526"/>
        <end position="559"/>
    </location>
</feature>
<dbReference type="PROSITE" id="PS50005">
    <property type="entry name" value="TPR"/>
    <property type="match status" value="4"/>
</dbReference>
<dbReference type="InterPro" id="IPR019734">
    <property type="entry name" value="TPR_rpt"/>
</dbReference>
<dbReference type="SUPFAM" id="SSF48452">
    <property type="entry name" value="TPR-like"/>
    <property type="match status" value="1"/>
</dbReference>
<feature type="repeat" description="TPR" evidence="1">
    <location>
        <begin position="245"/>
        <end position="278"/>
    </location>
</feature>
<feature type="region of interest" description="Disordered" evidence="2">
    <location>
        <begin position="149"/>
        <end position="209"/>
    </location>
</feature>
<dbReference type="AlphaFoldDB" id="A0AAE0TKH2"/>
<dbReference type="GO" id="GO:0006383">
    <property type="term" value="P:transcription by RNA polymerase III"/>
    <property type="evidence" value="ECO:0007669"/>
    <property type="project" value="InterPro"/>
</dbReference>
<protein>
    <recommendedName>
        <fullName evidence="5">General transcription factor 3C polypeptide 3</fullName>
    </recommendedName>
</protein>